<accession>A0A914VUA9</accession>
<comment type="subcellular location">
    <subcellularLocation>
        <location evidence="2">Cytoplasm</location>
        <location evidence="2">Perinuclear region</location>
    </subcellularLocation>
    <subcellularLocation>
        <location evidence="1">Lysosome membrane</location>
        <topology evidence="1">Multi-pass membrane protein</topology>
    </subcellularLocation>
</comment>
<evidence type="ECO:0000256" key="5">
    <source>
        <dbReference type="ARBA" id="ARBA00022692"/>
    </source>
</evidence>
<sequence>MEHPAHDCHRPRAPPRLYFIPNVHHPRVHGVPTAFIGHDMFVHAGNCPTCPRGFVIERTSTCGLVMIILFCVLCFPIGVVYLCCIPYVKERRCSNCGHKV</sequence>
<evidence type="ECO:0000313" key="14">
    <source>
        <dbReference type="WBParaSite" id="PSAMB.scaffold2485size22939.g17996.t1"/>
    </source>
</evidence>
<keyword evidence="5 12" id="KW-0812">Transmembrane</keyword>
<evidence type="ECO:0000256" key="12">
    <source>
        <dbReference type="SAM" id="Phobius"/>
    </source>
</evidence>
<dbReference type="PANTHER" id="PTHR13551:SF1">
    <property type="entry name" value="MEMBRANE PROTEIN BRI3"/>
    <property type="match status" value="1"/>
</dbReference>
<protein>
    <recommendedName>
        <fullName evidence="9">Membrane protein BRI3</fullName>
    </recommendedName>
    <alternativeName>
        <fullName evidence="10">Brain protein I3</fullName>
    </alternativeName>
</protein>
<evidence type="ECO:0000256" key="9">
    <source>
        <dbReference type="ARBA" id="ARBA00035284"/>
    </source>
</evidence>
<dbReference type="GO" id="GO:0048471">
    <property type="term" value="C:perinuclear region of cytoplasm"/>
    <property type="evidence" value="ECO:0007669"/>
    <property type="project" value="UniProtKB-SubCell"/>
</dbReference>
<name>A0A914VUA9_9BILA</name>
<evidence type="ECO:0000256" key="6">
    <source>
        <dbReference type="ARBA" id="ARBA00022989"/>
    </source>
</evidence>
<keyword evidence="4" id="KW-0963">Cytoplasm</keyword>
<evidence type="ECO:0000256" key="7">
    <source>
        <dbReference type="ARBA" id="ARBA00023136"/>
    </source>
</evidence>
<proteinExistence type="inferred from homology"/>
<evidence type="ECO:0000256" key="3">
    <source>
        <dbReference type="ARBA" id="ARBA00008090"/>
    </source>
</evidence>
<evidence type="ECO:0000256" key="10">
    <source>
        <dbReference type="ARBA" id="ARBA00035449"/>
    </source>
</evidence>
<feature type="transmembrane region" description="Helical" evidence="12">
    <location>
        <begin position="64"/>
        <end position="88"/>
    </location>
</feature>
<dbReference type="WBParaSite" id="PSAMB.scaffold2485size22939.g17996.t1">
    <property type="protein sequence ID" value="PSAMB.scaffold2485size22939.g17996.t1"/>
    <property type="gene ID" value="PSAMB.scaffold2485size22939.g17996"/>
</dbReference>
<dbReference type="AlphaFoldDB" id="A0A914VUA9"/>
<evidence type="ECO:0000256" key="8">
    <source>
        <dbReference type="ARBA" id="ARBA00023228"/>
    </source>
</evidence>
<reference evidence="14" key="1">
    <citation type="submission" date="2022-11" db="UniProtKB">
        <authorList>
            <consortium name="WormBaseParasite"/>
        </authorList>
    </citation>
    <scope>IDENTIFICATION</scope>
</reference>
<dbReference type="Proteomes" id="UP000887566">
    <property type="component" value="Unplaced"/>
</dbReference>
<evidence type="ECO:0000256" key="2">
    <source>
        <dbReference type="ARBA" id="ARBA00004556"/>
    </source>
</evidence>
<keyword evidence="6 12" id="KW-1133">Transmembrane helix</keyword>
<evidence type="ECO:0000313" key="13">
    <source>
        <dbReference type="Proteomes" id="UP000887566"/>
    </source>
</evidence>
<keyword evidence="13" id="KW-1185">Reference proteome</keyword>
<dbReference type="GO" id="GO:0005765">
    <property type="term" value="C:lysosomal membrane"/>
    <property type="evidence" value="ECO:0007669"/>
    <property type="project" value="UniProtKB-SubCell"/>
</dbReference>
<dbReference type="InterPro" id="IPR019317">
    <property type="entry name" value="BRI3"/>
</dbReference>
<evidence type="ECO:0000256" key="1">
    <source>
        <dbReference type="ARBA" id="ARBA00004155"/>
    </source>
</evidence>
<dbReference type="Pfam" id="PF10164">
    <property type="entry name" value="BRI3"/>
    <property type="match status" value="1"/>
</dbReference>
<comment type="similarity">
    <text evidence="3">Belongs to the BRI3 family.</text>
</comment>
<organism evidence="13 14">
    <name type="scientific">Plectus sambesii</name>
    <dbReference type="NCBI Taxonomy" id="2011161"/>
    <lineage>
        <taxon>Eukaryota</taxon>
        <taxon>Metazoa</taxon>
        <taxon>Ecdysozoa</taxon>
        <taxon>Nematoda</taxon>
        <taxon>Chromadorea</taxon>
        <taxon>Plectida</taxon>
        <taxon>Plectina</taxon>
        <taxon>Plectoidea</taxon>
        <taxon>Plectidae</taxon>
        <taxon>Plectus</taxon>
    </lineage>
</organism>
<evidence type="ECO:0000256" key="4">
    <source>
        <dbReference type="ARBA" id="ARBA00022490"/>
    </source>
</evidence>
<evidence type="ECO:0000256" key="11">
    <source>
        <dbReference type="ARBA" id="ARBA00046593"/>
    </source>
</evidence>
<dbReference type="PANTHER" id="PTHR13551">
    <property type="entry name" value="BRAIN PROTEIN I3"/>
    <property type="match status" value="1"/>
</dbReference>
<comment type="subunit">
    <text evidence="11">Interacts with BRI3BP. Interacts with MGAT1 and IFITM3.</text>
</comment>
<keyword evidence="8" id="KW-0458">Lysosome</keyword>
<keyword evidence="7 12" id="KW-0472">Membrane</keyword>